<sequence length="207" mass="23647">MAIGENDIVHENNMEISEECSDSPNERFISVLDEVELRVEGLRQQALAVEKEKESLLQTLHCLQQNPELYKVTHDEREEINITAERLICRCLTVDVSVTIPRTPAQEQALQQCQQMIRELEIQVREKCKRSTEIVQTYMNACLSEPKGPVDQKFQSVVIGCTVDDQKQVRKKLCEWSRVLATMKSEESNNVEGAHNLGVNGEVYNTD</sequence>
<proteinExistence type="predicted"/>
<dbReference type="InParanoid" id="A0A1S3HR09"/>
<reference evidence="3" key="1">
    <citation type="submission" date="2025-08" db="UniProtKB">
        <authorList>
            <consortium name="RefSeq"/>
        </authorList>
    </citation>
    <scope>IDENTIFICATION</scope>
    <source>
        <tissue evidence="3">Gonads</tissue>
    </source>
</reference>
<dbReference type="GO" id="GO:0051087">
    <property type="term" value="F:protein-folding chaperone binding"/>
    <property type="evidence" value="ECO:0007669"/>
    <property type="project" value="InterPro"/>
</dbReference>
<evidence type="ECO:0000256" key="1">
    <source>
        <dbReference type="SAM" id="Coils"/>
    </source>
</evidence>
<dbReference type="GO" id="GO:0000774">
    <property type="term" value="F:adenyl-nucleotide exchange factor activity"/>
    <property type="evidence" value="ECO:0007669"/>
    <property type="project" value="InterPro"/>
</dbReference>
<dbReference type="GO" id="GO:0050821">
    <property type="term" value="P:protein stabilization"/>
    <property type="evidence" value="ECO:0007669"/>
    <property type="project" value="TreeGrafter"/>
</dbReference>
<dbReference type="STRING" id="7574.A0A1S3HR09"/>
<protein>
    <submittedName>
        <fullName evidence="3">BAG family molecular chaperone regulator 2</fullName>
    </submittedName>
</protein>
<dbReference type="AlphaFoldDB" id="A0A1S3HR09"/>
<dbReference type="Gene3D" id="1.20.58.890">
    <property type="match status" value="1"/>
</dbReference>
<name>A0A1S3HR09_LINAN</name>
<keyword evidence="1" id="KW-0175">Coiled coil</keyword>
<dbReference type="RefSeq" id="XP_013388477.1">
    <property type="nucleotide sequence ID" value="XM_013533023.1"/>
</dbReference>
<accession>A0A1S3HR09</accession>
<dbReference type="KEGG" id="lak:106157389"/>
<dbReference type="PANTHER" id="PTHR12334:SF6">
    <property type="entry name" value="BAG FAMILY MOLECULAR CHAPERONE REGULATOR 2"/>
    <property type="match status" value="1"/>
</dbReference>
<dbReference type="Proteomes" id="UP000085678">
    <property type="component" value="Unplaced"/>
</dbReference>
<dbReference type="PANTHER" id="PTHR12334">
    <property type="entry name" value="BAG FAMILY MOLECULAR CHAPERONE REGULATOR 2"/>
    <property type="match status" value="1"/>
</dbReference>
<gene>
    <name evidence="3" type="primary">LOC106157389</name>
</gene>
<dbReference type="GeneID" id="106157389"/>
<dbReference type="InterPro" id="IPR037689">
    <property type="entry name" value="BAG2"/>
</dbReference>
<evidence type="ECO:0000313" key="3">
    <source>
        <dbReference type="RefSeq" id="XP_013388477.1"/>
    </source>
</evidence>
<dbReference type="OrthoDB" id="6284251at2759"/>
<keyword evidence="2" id="KW-1185">Reference proteome</keyword>
<evidence type="ECO:0000313" key="2">
    <source>
        <dbReference type="Proteomes" id="UP000085678"/>
    </source>
</evidence>
<organism evidence="2 3">
    <name type="scientific">Lingula anatina</name>
    <name type="common">Brachiopod</name>
    <name type="synonym">Lingula unguis</name>
    <dbReference type="NCBI Taxonomy" id="7574"/>
    <lineage>
        <taxon>Eukaryota</taxon>
        <taxon>Metazoa</taxon>
        <taxon>Spiralia</taxon>
        <taxon>Lophotrochozoa</taxon>
        <taxon>Brachiopoda</taxon>
        <taxon>Linguliformea</taxon>
        <taxon>Lingulata</taxon>
        <taxon>Lingulida</taxon>
        <taxon>Linguloidea</taxon>
        <taxon>Lingulidae</taxon>
        <taxon>Lingula</taxon>
    </lineage>
</organism>
<dbReference type="FunCoup" id="A0A1S3HR09">
    <property type="interactions" value="434"/>
</dbReference>
<feature type="coiled-coil region" evidence="1">
    <location>
        <begin position="25"/>
        <end position="66"/>
    </location>
</feature>